<evidence type="ECO:0000313" key="2">
    <source>
        <dbReference type="EMBL" id="SEF46007.1"/>
    </source>
</evidence>
<dbReference type="GO" id="GO:0003677">
    <property type="term" value="F:DNA binding"/>
    <property type="evidence" value="ECO:0007669"/>
    <property type="project" value="TreeGrafter"/>
</dbReference>
<feature type="domain" description="HTH arsR-type" evidence="1">
    <location>
        <begin position="2"/>
        <end position="97"/>
    </location>
</feature>
<dbReference type="SUPFAM" id="SSF46785">
    <property type="entry name" value="Winged helix' DNA-binding domain"/>
    <property type="match status" value="1"/>
</dbReference>
<sequence>MRELSGDANFAVPAALIGDRTRARMLLALLDRRSLPMSMLATEAGVAQSTASAHLARLVDGGLLSVERSGRHRFYRLASADVAHALESLARLSAPFTPNSLRSSTRAHALRAARSCYDHTAGHLGVAVMGRLIEEGGLSGGDGRFHPEDAVHDRPAAPGRDLAYEVTAEGWRLLGSIGVERPRTSRPLVRYCVDWTEQRHHLAGAVGAALLDRFLARKWVERRPDSRALRVLPAGEDGFRDWLAIDPRDPAPAA</sequence>
<proteinExistence type="predicted"/>
<dbReference type="InterPro" id="IPR000835">
    <property type="entry name" value="HTH_MarR-typ"/>
</dbReference>
<dbReference type="SMART" id="SM00418">
    <property type="entry name" value="HTH_ARSR"/>
    <property type="match status" value="1"/>
</dbReference>
<dbReference type="InterPro" id="IPR011991">
    <property type="entry name" value="ArsR-like_HTH"/>
</dbReference>
<dbReference type="InterPro" id="IPR036388">
    <property type="entry name" value="WH-like_DNA-bd_sf"/>
</dbReference>
<dbReference type="OrthoDB" id="3232131at2"/>
<name>A0A1H5S869_9ACTN</name>
<dbReference type="EMBL" id="FNVU01000001">
    <property type="protein sequence ID" value="SEF46007.1"/>
    <property type="molecule type" value="Genomic_DNA"/>
</dbReference>
<dbReference type="PANTHER" id="PTHR39168">
    <property type="entry name" value="TRANSCRIPTIONAL REGULATOR-RELATED"/>
    <property type="match status" value="1"/>
</dbReference>
<dbReference type="PROSITE" id="PS50987">
    <property type="entry name" value="HTH_ARSR_2"/>
    <property type="match status" value="1"/>
</dbReference>
<dbReference type="Proteomes" id="UP000236754">
    <property type="component" value="Unassembled WGS sequence"/>
</dbReference>
<dbReference type="RefSeq" id="WP_103883468.1">
    <property type="nucleotide sequence ID" value="NZ_FNVU01000001.1"/>
</dbReference>
<dbReference type="PANTHER" id="PTHR39168:SF1">
    <property type="entry name" value="TRANSCRIPTIONAL REGULATORY PROTEIN"/>
    <property type="match status" value="1"/>
</dbReference>
<dbReference type="GO" id="GO:0032791">
    <property type="term" value="F:lead ion binding"/>
    <property type="evidence" value="ECO:0007669"/>
    <property type="project" value="TreeGrafter"/>
</dbReference>
<protein>
    <submittedName>
        <fullName evidence="2">Transcriptional regulator, ArsR family</fullName>
    </submittedName>
</protein>
<dbReference type="Gene3D" id="1.10.10.10">
    <property type="entry name" value="Winged helix-like DNA-binding domain superfamily/Winged helix DNA-binding domain"/>
    <property type="match status" value="1"/>
</dbReference>
<organism evidence="2 3">
    <name type="scientific">Actinacidiphila yanglinensis</name>
    <dbReference type="NCBI Taxonomy" id="310779"/>
    <lineage>
        <taxon>Bacteria</taxon>
        <taxon>Bacillati</taxon>
        <taxon>Actinomycetota</taxon>
        <taxon>Actinomycetes</taxon>
        <taxon>Kitasatosporales</taxon>
        <taxon>Streptomycetaceae</taxon>
        <taxon>Actinacidiphila</taxon>
    </lineage>
</organism>
<dbReference type="GO" id="GO:0046686">
    <property type="term" value="P:response to cadmium ion"/>
    <property type="evidence" value="ECO:0007669"/>
    <property type="project" value="TreeGrafter"/>
</dbReference>
<gene>
    <name evidence="2" type="ORF">SAMN05216223_10113</name>
</gene>
<dbReference type="InterPro" id="IPR052543">
    <property type="entry name" value="HTH_Metal-responsive_Reg"/>
</dbReference>
<dbReference type="InterPro" id="IPR001845">
    <property type="entry name" value="HTH_ArsR_DNA-bd_dom"/>
</dbReference>
<evidence type="ECO:0000313" key="3">
    <source>
        <dbReference type="Proteomes" id="UP000236754"/>
    </source>
</evidence>
<keyword evidence="3" id="KW-1185">Reference proteome</keyword>
<dbReference type="GO" id="GO:0003700">
    <property type="term" value="F:DNA-binding transcription factor activity"/>
    <property type="evidence" value="ECO:0007669"/>
    <property type="project" value="InterPro"/>
</dbReference>
<dbReference type="GO" id="GO:0010288">
    <property type="term" value="P:response to lead ion"/>
    <property type="evidence" value="ECO:0007669"/>
    <property type="project" value="TreeGrafter"/>
</dbReference>
<evidence type="ECO:0000259" key="1">
    <source>
        <dbReference type="PROSITE" id="PS50987"/>
    </source>
</evidence>
<accession>A0A1H5S869</accession>
<dbReference type="NCBIfam" id="NF033788">
    <property type="entry name" value="HTH_metalloreg"/>
    <property type="match status" value="1"/>
</dbReference>
<dbReference type="CDD" id="cd00090">
    <property type="entry name" value="HTH_ARSR"/>
    <property type="match status" value="1"/>
</dbReference>
<dbReference type="Pfam" id="PF12802">
    <property type="entry name" value="MarR_2"/>
    <property type="match status" value="1"/>
</dbReference>
<dbReference type="GO" id="GO:0097063">
    <property type="term" value="F:cadmium ion sensor activity"/>
    <property type="evidence" value="ECO:0007669"/>
    <property type="project" value="TreeGrafter"/>
</dbReference>
<reference evidence="2 3" key="1">
    <citation type="submission" date="2016-10" db="EMBL/GenBank/DDBJ databases">
        <authorList>
            <person name="de Groot N.N."/>
        </authorList>
    </citation>
    <scope>NUCLEOTIDE SEQUENCE [LARGE SCALE GENOMIC DNA]</scope>
    <source>
        <strain evidence="2 3">CGMCC 4.2023</strain>
    </source>
</reference>
<dbReference type="AlphaFoldDB" id="A0A1H5S869"/>
<dbReference type="InterPro" id="IPR036390">
    <property type="entry name" value="WH_DNA-bd_sf"/>
</dbReference>
<dbReference type="PRINTS" id="PR00778">
    <property type="entry name" value="HTHARSR"/>
</dbReference>